<keyword evidence="1" id="KW-0812">Transmembrane</keyword>
<keyword evidence="3" id="KW-1185">Reference proteome</keyword>
<dbReference type="Gene3D" id="1.20.210.10">
    <property type="entry name" value="Cytochrome c oxidase-like, subunit I domain"/>
    <property type="match status" value="1"/>
</dbReference>
<feature type="transmembrane region" description="Helical" evidence="1">
    <location>
        <begin position="97"/>
        <end position="114"/>
    </location>
</feature>
<feature type="transmembrane region" description="Helical" evidence="1">
    <location>
        <begin position="28"/>
        <end position="47"/>
    </location>
</feature>
<name>A0ABV9T3V5_9BACT</name>
<gene>
    <name evidence="2" type="ORF">ACFPFU_17045</name>
</gene>
<feature type="transmembrane region" description="Helical" evidence="1">
    <location>
        <begin position="192"/>
        <end position="214"/>
    </location>
</feature>
<accession>A0ABV9T3V5</accession>
<dbReference type="EMBL" id="JBHSJJ010000010">
    <property type="protein sequence ID" value="MFC4873412.1"/>
    <property type="molecule type" value="Genomic_DNA"/>
</dbReference>
<feature type="transmembrane region" description="Helical" evidence="1">
    <location>
        <begin position="120"/>
        <end position="140"/>
    </location>
</feature>
<feature type="transmembrane region" description="Helical" evidence="1">
    <location>
        <begin position="67"/>
        <end position="85"/>
    </location>
</feature>
<comment type="caution">
    <text evidence="2">The sequence shown here is derived from an EMBL/GenBank/DDBJ whole genome shotgun (WGS) entry which is preliminary data.</text>
</comment>
<reference evidence="3" key="1">
    <citation type="journal article" date="2019" name="Int. J. Syst. Evol. Microbiol.">
        <title>The Global Catalogue of Microorganisms (GCM) 10K type strain sequencing project: providing services to taxonomists for standard genome sequencing and annotation.</title>
        <authorList>
            <consortium name="The Broad Institute Genomics Platform"/>
            <consortium name="The Broad Institute Genome Sequencing Center for Infectious Disease"/>
            <person name="Wu L."/>
            <person name="Ma J."/>
        </authorList>
    </citation>
    <scope>NUCLEOTIDE SEQUENCE [LARGE SCALE GENOMIC DNA]</scope>
    <source>
        <strain evidence="3">CGMCC 4.7466</strain>
    </source>
</reference>
<evidence type="ECO:0000313" key="3">
    <source>
        <dbReference type="Proteomes" id="UP001595818"/>
    </source>
</evidence>
<feature type="transmembrane region" description="Helical" evidence="1">
    <location>
        <begin position="229"/>
        <end position="247"/>
    </location>
</feature>
<feature type="transmembrane region" description="Helical" evidence="1">
    <location>
        <begin position="253"/>
        <end position="270"/>
    </location>
</feature>
<keyword evidence="1" id="KW-1133">Transmembrane helix</keyword>
<organism evidence="2 3">
    <name type="scientific">Negadavirga shengliensis</name>
    <dbReference type="NCBI Taxonomy" id="1389218"/>
    <lineage>
        <taxon>Bacteria</taxon>
        <taxon>Pseudomonadati</taxon>
        <taxon>Bacteroidota</taxon>
        <taxon>Cytophagia</taxon>
        <taxon>Cytophagales</taxon>
        <taxon>Cyclobacteriaceae</taxon>
        <taxon>Negadavirga</taxon>
    </lineage>
</organism>
<evidence type="ECO:0000313" key="2">
    <source>
        <dbReference type="EMBL" id="MFC4873412.1"/>
    </source>
</evidence>
<feature type="transmembrane region" description="Helical" evidence="1">
    <location>
        <begin position="290"/>
        <end position="310"/>
    </location>
</feature>
<feature type="transmembrane region" description="Helical" evidence="1">
    <location>
        <begin position="388"/>
        <end position="411"/>
    </location>
</feature>
<keyword evidence="1" id="KW-0472">Membrane</keyword>
<evidence type="ECO:0000256" key="1">
    <source>
        <dbReference type="SAM" id="Phobius"/>
    </source>
</evidence>
<proteinExistence type="predicted"/>
<feature type="transmembrane region" description="Helical" evidence="1">
    <location>
        <begin position="161"/>
        <end position="180"/>
    </location>
</feature>
<dbReference type="RefSeq" id="WP_377066240.1">
    <property type="nucleotide sequence ID" value="NZ_JBHSJJ010000010.1"/>
</dbReference>
<dbReference type="InterPro" id="IPR036927">
    <property type="entry name" value="Cyt_c_oxase-like_su1_sf"/>
</dbReference>
<feature type="transmembrane region" description="Helical" evidence="1">
    <location>
        <begin position="322"/>
        <end position="345"/>
    </location>
</feature>
<dbReference type="Proteomes" id="UP001595818">
    <property type="component" value="Unassembled WGS sequence"/>
</dbReference>
<sequence>MKPARLPNDLFQAGSPIGSQLSRPWMRWAVFFFLVASLFGLLMRYYFVGGASILEYKHVLHAHSHSALLGWGFLLVSGVLVFTFVKDPFRKKTYRILLLLLALANIGMMSSFPFQGYGLYSIMFSTLHLVAGYVFAYHFLKDLSKNKSSTATRLVRCSICWMLLSSMGLWAIAPIGTMLGKLHPLYYLSVQWFLHFQINGWFVYSMLGILAYYLEIQGKAIPLSPRKEMTLHVSLFLTYALVVFWSTGKQEMLYFNSMGVLLQAVAYYWFLRPVQIHLFPRKKTEWTDKILLLGVLSLVAKGIIQIALVIPEVATVSLSIRMYVIGFIHLVMMGAVTFGMGAYALKQRWLETGKFSVMGWNILAVAFILTEVLLLGQGTLLWGKMGFIPYYHLFLFLSSILFPIALLLILVELAHRKHHVKNLLNIRVPKTQIQTNTL</sequence>
<protein>
    <submittedName>
        <fullName evidence="2">Uncharacterized protein</fullName>
    </submittedName>
</protein>
<feature type="transmembrane region" description="Helical" evidence="1">
    <location>
        <begin position="357"/>
        <end position="376"/>
    </location>
</feature>